<comment type="caution">
    <text evidence="1">The sequence shown here is derived from an EMBL/GenBank/DDBJ whole genome shotgun (WGS) entry which is preliminary data.</text>
</comment>
<reference evidence="1 2" key="1">
    <citation type="journal article" date="2014" name="Mol. Biol. Evol.">
        <title>Massive expansion of Ubiquitination-related gene families within the Chlamydiae.</title>
        <authorList>
            <person name="Domman D."/>
            <person name="Collingro A."/>
            <person name="Lagkouvardos I."/>
            <person name="Gehre L."/>
            <person name="Weinmaier T."/>
            <person name="Rattei T."/>
            <person name="Subtil A."/>
            <person name="Horn M."/>
        </authorList>
    </citation>
    <scope>NUCLEOTIDE SEQUENCE [LARGE SCALE GENOMIC DNA]</scope>
    <source>
        <strain evidence="1 2">EI2</strain>
    </source>
</reference>
<dbReference type="AlphaFoldDB" id="A0A0C1K042"/>
<organism evidence="1 2">
    <name type="scientific">Candidatus Protochlamydia amoebophila</name>
    <dbReference type="NCBI Taxonomy" id="362787"/>
    <lineage>
        <taxon>Bacteria</taxon>
        <taxon>Pseudomonadati</taxon>
        <taxon>Chlamydiota</taxon>
        <taxon>Chlamydiia</taxon>
        <taxon>Parachlamydiales</taxon>
        <taxon>Parachlamydiaceae</taxon>
        <taxon>Candidatus Protochlamydia</taxon>
    </lineage>
</organism>
<protein>
    <submittedName>
        <fullName evidence="1">Uncharacterized protein</fullName>
    </submittedName>
</protein>
<gene>
    <name evidence="1" type="ORF">DB44_BY00100</name>
</gene>
<evidence type="ECO:0000313" key="2">
    <source>
        <dbReference type="Proteomes" id="UP000031465"/>
    </source>
</evidence>
<dbReference type="Proteomes" id="UP000031465">
    <property type="component" value="Unassembled WGS sequence"/>
</dbReference>
<name>A0A0C1K042_9BACT</name>
<dbReference type="RefSeq" id="WP_155117116.1">
    <property type="nucleotide sequence ID" value="NZ_JSAN01000045.1"/>
</dbReference>
<evidence type="ECO:0000313" key="1">
    <source>
        <dbReference type="EMBL" id="KIC72887.1"/>
    </source>
</evidence>
<dbReference type="EMBL" id="JSAN01000045">
    <property type="protein sequence ID" value="KIC72887.1"/>
    <property type="molecule type" value="Genomic_DNA"/>
</dbReference>
<accession>A0A0C1K042</accession>
<sequence>MHWHANRILVAITVVKIFWFAYRLWRTCPWLAVTWLWRTRLTAWVTIETAAR</sequence>
<proteinExistence type="predicted"/>